<dbReference type="AlphaFoldDB" id="A0A4Q0XGY3"/>
<gene>
    <name evidence="9" type="ORF">ESZ48_07570</name>
</gene>
<keyword evidence="5" id="KW-0998">Cell outer membrane</keyword>
<evidence type="ECO:0000256" key="7">
    <source>
        <dbReference type="SAM" id="SignalP"/>
    </source>
</evidence>
<sequence length="438" mass="47579">MKNNIKTLAIMTFIIPLFSLMVSCTFDEVVDPNGPSVDGVLKNASKGQLNELVVGIESTSRNGIGNEATANGVMARELYLFNAEPRNTGDLLGKAGIPLDNNSFYSVGSWNGNYRCIKNINLLIEALANTDAVNETEKNGYLGFAKTMMAEELIQILKSYGKARLDVADPENLGPIVEFNEGMAKVRALLDEGQQHLSNAGNSFAFTLSNGFIGFQEPSTFSEFNRAWAGVAAVYAGDGNAALTALSDSYMDMSGNLKIGPKHIFGLGGGDQANTVFKVPNLNGDQIIVHDSWIADAEAGDSRVAQKSAPRLNPASQDGLNGTHETRLYESATSPIDFLRNEELILVYAEASILATNLQDAEDALNVIRNSANLPNYSGAKTADALTAEMLKQRRYSLWSENHRMFDLRRYGLSNTLPIDRAGDQIFNTMPIPLPETY</sequence>
<feature type="domain" description="RagB/SusD" evidence="8">
    <location>
        <begin position="331"/>
        <end position="412"/>
    </location>
</feature>
<organism evidence="9 10">
    <name type="scientific">Gelidibacter gilvus</name>
    <dbReference type="NCBI Taxonomy" id="59602"/>
    <lineage>
        <taxon>Bacteria</taxon>
        <taxon>Pseudomonadati</taxon>
        <taxon>Bacteroidota</taxon>
        <taxon>Flavobacteriia</taxon>
        <taxon>Flavobacteriales</taxon>
        <taxon>Flavobacteriaceae</taxon>
        <taxon>Gelidibacter</taxon>
    </lineage>
</organism>
<evidence type="ECO:0000313" key="9">
    <source>
        <dbReference type="EMBL" id="RXJ50608.1"/>
    </source>
</evidence>
<protein>
    <submittedName>
        <fullName evidence="9">RagB/SusD family nutrient uptake outer membrane protein</fullName>
    </submittedName>
</protein>
<dbReference type="GO" id="GO:0009279">
    <property type="term" value="C:cell outer membrane"/>
    <property type="evidence" value="ECO:0007669"/>
    <property type="project" value="UniProtKB-SubCell"/>
</dbReference>
<dbReference type="Gene3D" id="1.25.40.390">
    <property type="match status" value="1"/>
</dbReference>
<proteinExistence type="inferred from homology"/>
<reference evidence="9 10" key="1">
    <citation type="submission" date="2019-01" db="EMBL/GenBank/DDBJ databases">
        <title>Genome sequence of the Antarctic species Gelidibacter gilvus ACAM 158(T).</title>
        <authorList>
            <person name="Bowman J.P."/>
        </authorList>
    </citation>
    <scope>NUCLEOTIDE SEQUENCE [LARGE SCALE GENOMIC DNA]</scope>
    <source>
        <strain evidence="9 10">IC158</strain>
    </source>
</reference>
<accession>A0A4Q0XGY3</accession>
<feature type="region of interest" description="Disordered" evidence="6">
    <location>
        <begin position="304"/>
        <end position="323"/>
    </location>
</feature>
<dbReference type="Pfam" id="PF07980">
    <property type="entry name" value="SusD_RagB"/>
    <property type="match status" value="1"/>
</dbReference>
<keyword evidence="10" id="KW-1185">Reference proteome</keyword>
<evidence type="ECO:0000256" key="2">
    <source>
        <dbReference type="ARBA" id="ARBA00006275"/>
    </source>
</evidence>
<dbReference type="RefSeq" id="WP_129016726.1">
    <property type="nucleotide sequence ID" value="NZ_SDDZ01000003.1"/>
</dbReference>
<evidence type="ECO:0000256" key="1">
    <source>
        <dbReference type="ARBA" id="ARBA00004442"/>
    </source>
</evidence>
<evidence type="ECO:0000256" key="4">
    <source>
        <dbReference type="ARBA" id="ARBA00023136"/>
    </source>
</evidence>
<dbReference type="PROSITE" id="PS51257">
    <property type="entry name" value="PROKAR_LIPOPROTEIN"/>
    <property type="match status" value="1"/>
</dbReference>
<evidence type="ECO:0000259" key="8">
    <source>
        <dbReference type="Pfam" id="PF07980"/>
    </source>
</evidence>
<comment type="similarity">
    <text evidence="2">Belongs to the SusD family.</text>
</comment>
<keyword evidence="3 7" id="KW-0732">Signal</keyword>
<name>A0A4Q0XGY3_9FLAO</name>
<evidence type="ECO:0000256" key="5">
    <source>
        <dbReference type="ARBA" id="ARBA00023237"/>
    </source>
</evidence>
<feature type="signal peptide" evidence="7">
    <location>
        <begin position="1"/>
        <end position="21"/>
    </location>
</feature>
<dbReference type="EMBL" id="SDDZ01000003">
    <property type="protein sequence ID" value="RXJ50608.1"/>
    <property type="molecule type" value="Genomic_DNA"/>
</dbReference>
<dbReference type="InterPro" id="IPR012944">
    <property type="entry name" value="SusD_RagB_dom"/>
</dbReference>
<feature type="chain" id="PRO_5020424688" evidence="7">
    <location>
        <begin position="22"/>
        <end position="438"/>
    </location>
</feature>
<dbReference type="InterPro" id="IPR011990">
    <property type="entry name" value="TPR-like_helical_dom_sf"/>
</dbReference>
<evidence type="ECO:0000313" key="10">
    <source>
        <dbReference type="Proteomes" id="UP000289792"/>
    </source>
</evidence>
<evidence type="ECO:0000256" key="3">
    <source>
        <dbReference type="ARBA" id="ARBA00022729"/>
    </source>
</evidence>
<dbReference type="SUPFAM" id="SSF48452">
    <property type="entry name" value="TPR-like"/>
    <property type="match status" value="1"/>
</dbReference>
<comment type="subcellular location">
    <subcellularLocation>
        <location evidence="1">Cell outer membrane</location>
    </subcellularLocation>
</comment>
<dbReference type="Proteomes" id="UP000289792">
    <property type="component" value="Unassembled WGS sequence"/>
</dbReference>
<keyword evidence="4" id="KW-0472">Membrane</keyword>
<dbReference type="OrthoDB" id="9794888at2"/>
<comment type="caution">
    <text evidence="9">The sequence shown here is derived from an EMBL/GenBank/DDBJ whole genome shotgun (WGS) entry which is preliminary data.</text>
</comment>
<evidence type="ECO:0000256" key="6">
    <source>
        <dbReference type="SAM" id="MobiDB-lite"/>
    </source>
</evidence>